<name>A0A1Y2F6F9_9BASI</name>
<feature type="signal peptide" evidence="1">
    <location>
        <begin position="1"/>
        <end position="20"/>
    </location>
</feature>
<accession>A0A1Y2F6F9</accession>
<evidence type="ECO:0000313" key="3">
    <source>
        <dbReference type="Proteomes" id="UP000193467"/>
    </source>
</evidence>
<dbReference type="AlphaFoldDB" id="A0A1Y2F6F9"/>
<dbReference type="EMBL" id="MCGR01000028">
    <property type="protein sequence ID" value="ORY78926.1"/>
    <property type="molecule type" value="Genomic_DNA"/>
</dbReference>
<protein>
    <submittedName>
        <fullName evidence="2">Uncharacterized protein</fullName>
    </submittedName>
</protein>
<reference evidence="2 3" key="1">
    <citation type="submission" date="2016-07" db="EMBL/GenBank/DDBJ databases">
        <title>Pervasive Adenine N6-methylation of Active Genes in Fungi.</title>
        <authorList>
            <consortium name="DOE Joint Genome Institute"/>
            <person name="Mondo S.J."/>
            <person name="Dannebaum R.O."/>
            <person name="Kuo R.C."/>
            <person name="Labutti K."/>
            <person name="Haridas S."/>
            <person name="Kuo A."/>
            <person name="Salamov A."/>
            <person name="Ahrendt S.R."/>
            <person name="Lipzen A."/>
            <person name="Sullivan W."/>
            <person name="Andreopoulos W.B."/>
            <person name="Clum A."/>
            <person name="Lindquist E."/>
            <person name="Daum C."/>
            <person name="Ramamoorthy G.K."/>
            <person name="Gryganskyi A."/>
            <person name="Culley D."/>
            <person name="Magnuson J.K."/>
            <person name="James T.Y."/>
            <person name="O'Malley M.A."/>
            <person name="Stajich J.E."/>
            <person name="Spatafora J.W."/>
            <person name="Visel A."/>
            <person name="Grigoriev I.V."/>
        </authorList>
    </citation>
    <scope>NUCLEOTIDE SEQUENCE [LARGE SCALE GENOMIC DNA]</scope>
    <source>
        <strain evidence="2 3">62-1032</strain>
    </source>
</reference>
<comment type="caution">
    <text evidence="2">The sequence shown here is derived from an EMBL/GenBank/DDBJ whole genome shotgun (WGS) entry which is preliminary data.</text>
</comment>
<keyword evidence="1" id="KW-0732">Signal</keyword>
<organism evidence="2 3">
    <name type="scientific">Leucosporidium creatinivorum</name>
    <dbReference type="NCBI Taxonomy" id="106004"/>
    <lineage>
        <taxon>Eukaryota</taxon>
        <taxon>Fungi</taxon>
        <taxon>Dikarya</taxon>
        <taxon>Basidiomycota</taxon>
        <taxon>Pucciniomycotina</taxon>
        <taxon>Microbotryomycetes</taxon>
        <taxon>Leucosporidiales</taxon>
        <taxon>Leucosporidium</taxon>
    </lineage>
</organism>
<evidence type="ECO:0000256" key="1">
    <source>
        <dbReference type="SAM" id="SignalP"/>
    </source>
</evidence>
<proteinExistence type="predicted"/>
<dbReference type="Proteomes" id="UP000193467">
    <property type="component" value="Unassembled WGS sequence"/>
</dbReference>
<dbReference type="InParanoid" id="A0A1Y2F6F9"/>
<keyword evidence="3" id="KW-1185">Reference proteome</keyword>
<evidence type="ECO:0000313" key="2">
    <source>
        <dbReference type="EMBL" id="ORY78926.1"/>
    </source>
</evidence>
<sequence>MLTRIILLGSLAFLTSLSLASPQTGFDFDDMLKNAGDGAHVVHSVHEVHSDSRTPGGNWDRTTVLDNQKPEVKKEAQKKDFWGNMPSFPTLSLLRRRQVSEIADIDGADFGWNLEGGADLDLDDLDLGDLDTDDIDEGMILKRRGLSTAFDFAAATDLAYKLTDWDLSEMRDRSLAFSQDDDRDFEIFRFRKLRKDDGW</sequence>
<feature type="chain" id="PRO_5012260120" evidence="1">
    <location>
        <begin position="21"/>
        <end position="199"/>
    </location>
</feature>
<gene>
    <name evidence="2" type="ORF">BCR35DRAFT_304963</name>
</gene>